<reference evidence="1 2" key="1">
    <citation type="submission" date="2020-06" db="EMBL/GenBank/DDBJ databases">
        <title>Taxonomy, biology and ecology of Rhodococcus bacteria occurring in California pistachio and other woody hosts as revealed by genome sequence analyses.</title>
        <authorList>
            <person name="Gai Y."/>
            <person name="Riely B."/>
        </authorList>
    </citation>
    <scope>NUCLEOTIDE SEQUENCE [LARGE SCALE GENOMIC DNA]</scope>
    <source>
        <strain evidence="1 2">BP-284</strain>
    </source>
</reference>
<comment type="caution">
    <text evidence="1">The sequence shown here is derived from an EMBL/GenBank/DDBJ whole genome shotgun (WGS) entry which is preliminary data.</text>
</comment>
<name>A0ABS7NXY1_9NOCA</name>
<protein>
    <submittedName>
        <fullName evidence="1">Uncharacterized protein</fullName>
    </submittedName>
</protein>
<evidence type="ECO:0000313" key="1">
    <source>
        <dbReference type="EMBL" id="MBY6322908.1"/>
    </source>
</evidence>
<dbReference type="RefSeq" id="WP_068103213.1">
    <property type="nucleotide sequence ID" value="NZ_JABUKE010000033.1"/>
</dbReference>
<gene>
    <name evidence="1" type="ORF">HQ605_19010</name>
</gene>
<dbReference type="Proteomes" id="UP001520140">
    <property type="component" value="Unassembled WGS sequence"/>
</dbReference>
<dbReference type="EMBL" id="JABUKG010000029">
    <property type="protein sequence ID" value="MBY6322908.1"/>
    <property type="molecule type" value="Genomic_DNA"/>
</dbReference>
<evidence type="ECO:0000313" key="2">
    <source>
        <dbReference type="Proteomes" id="UP001520140"/>
    </source>
</evidence>
<accession>A0ABS7NXY1</accession>
<sequence>MRDSIAQLFESLQQSIGDLLLVERRHELLPVLVGDGEQIEELCVRKTWAVDGGNSTFGASCLCFCSLDPLILLLLGRDLV</sequence>
<organism evidence="1 2">
    <name type="scientific">Rhodococcoides kroppenstedtii</name>
    <dbReference type="NCBI Taxonomy" id="293050"/>
    <lineage>
        <taxon>Bacteria</taxon>
        <taxon>Bacillati</taxon>
        <taxon>Actinomycetota</taxon>
        <taxon>Actinomycetes</taxon>
        <taxon>Mycobacteriales</taxon>
        <taxon>Nocardiaceae</taxon>
        <taxon>Rhodococcoides</taxon>
    </lineage>
</organism>
<proteinExistence type="predicted"/>
<keyword evidence="2" id="KW-1185">Reference proteome</keyword>